<accession>A0ABV5BWG5</accession>
<name>A0ABV5BWG5_9LEPT</name>
<evidence type="ECO:0000313" key="1">
    <source>
        <dbReference type="EMBL" id="MFB5738699.1"/>
    </source>
</evidence>
<evidence type="ECO:0000313" key="2">
    <source>
        <dbReference type="Proteomes" id="UP001580391"/>
    </source>
</evidence>
<comment type="caution">
    <text evidence="1">The sequence shown here is derived from an EMBL/GenBank/DDBJ whole genome shotgun (WGS) entry which is preliminary data.</text>
</comment>
<protein>
    <recommendedName>
        <fullName evidence="3">DUF3426 domain-containing protein</fullName>
    </recommendedName>
</protein>
<dbReference type="EMBL" id="JBHILJ010000026">
    <property type="protein sequence ID" value="MFB5738699.1"/>
    <property type="molecule type" value="Genomic_DNA"/>
</dbReference>
<evidence type="ECO:0008006" key="3">
    <source>
        <dbReference type="Google" id="ProtNLM"/>
    </source>
</evidence>
<keyword evidence="2" id="KW-1185">Reference proteome</keyword>
<dbReference type="RefSeq" id="WP_375517815.1">
    <property type="nucleotide sequence ID" value="NZ_JBHILI010000015.1"/>
</dbReference>
<sequence>MREKLGLILLFILITAWIGKCLDSCHTKPSEKAIENAKLFPIISCSCWRKALPFSGFINGDNPEAGYEVFCNASIKNNSKKTLKNASVRVYIQTKNDYDLDSVKIRASEDIYPPGSVIKFNLDSPVENKSNFSKSRCELLEYEEEGFQ</sequence>
<proteinExistence type="predicted"/>
<reference evidence="1 2" key="1">
    <citation type="submission" date="2024-09" db="EMBL/GenBank/DDBJ databases">
        <title>Taxonomic and Genotyping Characterization of Leptospira Strains isolated from Multiple Sources in Colombia highlights the importance of intermediate species.</title>
        <authorList>
            <person name="Torres Higuera L."/>
            <person name="Rojas Tapias D."/>
            <person name="Jimenez Velasquez S."/>
            <person name="Renjifo Ibanez C."/>
        </authorList>
    </citation>
    <scope>NUCLEOTIDE SEQUENCE [LARGE SCALE GENOMIC DNA]</scope>
    <source>
        <strain evidence="1 2">Lep080</strain>
    </source>
</reference>
<dbReference type="Proteomes" id="UP001580391">
    <property type="component" value="Unassembled WGS sequence"/>
</dbReference>
<gene>
    <name evidence="1" type="ORF">ACE5IX_19455</name>
</gene>
<organism evidence="1 2">
    <name type="scientific">Leptospira wolffii</name>
    <dbReference type="NCBI Taxonomy" id="409998"/>
    <lineage>
        <taxon>Bacteria</taxon>
        <taxon>Pseudomonadati</taxon>
        <taxon>Spirochaetota</taxon>
        <taxon>Spirochaetia</taxon>
        <taxon>Leptospirales</taxon>
        <taxon>Leptospiraceae</taxon>
        <taxon>Leptospira</taxon>
    </lineage>
</organism>